<dbReference type="OrthoDB" id="2082444at2"/>
<dbReference type="Proteomes" id="UP000317944">
    <property type="component" value="Unassembled WGS sequence"/>
</dbReference>
<dbReference type="InterPro" id="IPR058705">
    <property type="entry name" value="A_ENA"/>
</dbReference>
<name>A0A544V097_LYSSH</name>
<comment type="caution">
    <text evidence="1">The sequence shown here is derived from an EMBL/GenBank/DDBJ whole genome shotgun (WGS) entry which is preliminary data.</text>
</comment>
<dbReference type="Pfam" id="PF26595">
    <property type="entry name" value="A_ENA"/>
    <property type="match status" value="1"/>
</dbReference>
<dbReference type="RefSeq" id="WP_142506946.1">
    <property type="nucleotide sequence ID" value="NZ_SADV01000001.1"/>
</dbReference>
<organism evidence="1 2">
    <name type="scientific">Lysinibacillus sphaericus</name>
    <name type="common">Bacillus sphaericus</name>
    <dbReference type="NCBI Taxonomy" id="1421"/>
    <lineage>
        <taxon>Bacteria</taxon>
        <taxon>Bacillati</taxon>
        <taxon>Bacillota</taxon>
        <taxon>Bacilli</taxon>
        <taxon>Bacillales</taxon>
        <taxon>Bacillaceae</taxon>
        <taxon>Lysinibacillus</taxon>
    </lineage>
</organism>
<dbReference type="AlphaFoldDB" id="A0A544V097"/>
<reference evidence="1 2" key="1">
    <citation type="submission" date="2018-03" db="EMBL/GenBank/DDBJ databases">
        <title>Aerobic endospore-forming bacteria genome sequencing and assembly.</title>
        <authorList>
            <person name="Cavalcante D.A."/>
            <person name="Driks A."/>
            <person name="Putonti C."/>
            <person name="De-Souza M.T."/>
        </authorList>
    </citation>
    <scope>NUCLEOTIDE SEQUENCE [LARGE SCALE GENOMIC DNA]</scope>
    <source>
        <strain evidence="1 2">SDF0037</strain>
    </source>
</reference>
<accession>A0A544V097</accession>
<protein>
    <submittedName>
        <fullName evidence="1">Uncharacterized protein</fullName>
    </submittedName>
</protein>
<sequence>MSFPNIPNITASITISKNEALNLLLSSIAFEELGLSHIINAEGEKIQYALGLIPGLRHPASITDLLRINDSVRKTLDSVTKKEIVLQSKLQNIIDLMCDDWNQEYNPKKKIVSQIENQNKNTNPDIGNME</sequence>
<evidence type="ECO:0000313" key="1">
    <source>
        <dbReference type="EMBL" id="TQR39522.1"/>
    </source>
</evidence>
<evidence type="ECO:0000313" key="2">
    <source>
        <dbReference type="Proteomes" id="UP000317944"/>
    </source>
</evidence>
<gene>
    <name evidence="1" type="ORF">C7Y47_00285</name>
</gene>
<dbReference type="EMBL" id="SADV01000001">
    <property type="protein sequence ID" value="TQR39522.1"/>
    <property type="molecule type" value="Genomic_DNA"/>
</dbReference>
<proteinExistence type="predicted"/>